<gene>
    <name evidence="2" type="ORF">Lema_P124860.1</name>
</gene>
<feature type="compositionally biased region" description="Polar residues" evidence="1">
    <location>
        <begin position="401"/>
        <end position="414"/>
    </location>
</feature>
<dbReference type="InParanoid" id="M1ZIL5"/>
<evidence type="ECO:0000313" key="2">
    <source>
        <dbReference type="EMBL" id="CCT61082.1"/>
    </source>
</evidence>
<feature type="region of interest" description="Disordered" evidence="1">
    <location>
        <begin position="386"/>
        <end position="414"/>
    </location>
</feature>
<feature type="region of interest" description="Disordered" evidence="1">
    <location>
        <begin position="198"/>
        <end position="267"/>
    </location>
</feature>
<dbReference type="AlphaFoldDB" id="M1ZIL5"/>
<reference evidence="2 3" key="1">
    <citation type="journal article" date="2011" name="Nat. Commun.">
        <title>Effector diversification within compartments of the Leptosphaeria maculans genome affected by Repeat-Induced Point mutations.</title>
        <authorList>
            <person name="Rouxel T."/>
            <person name="Grandaubert J."/>
            <person name="Hane J.K."/>
            <person name="Hoede C."/>
            <person name="van de Wouw A.P."/>
            <person name="Couloux A."/>
            <person name="Dominguez V."/>
            <person name="Anthouard V."/>
            <person name="Bally P."/>
            <person name="Bourras S."/>
            <person name="Cozijnsen A.J."/>
            <person name="Ciuffetti L.M."/>
            <person name="Degrave A."/>
            <person name="Dilmaghani A."/>
            <person name="Duret L."/>
            <person name="Fudal I."/>
            <person name="Goodwin S.B."/>
            <person name="Gout L."/>
            <person name="Glaser N."/>
            <person name="Linglin J."/>
            <person name="Kema G.H.J."/>
            <person name="Lapalu N."/>
            <person name="Lawrence C.B."/>
            <person name="May K."/>
            <person name="Meyer M."/>
            <person name="Ollivier B."/>
            <person name="Poulain J."/>
            <person name="Schoch C.L."/>
            <person name="Simon A."/>
            <person name="Spatafora J.W."/>
            <person name="Stachowiak A."/>
            <person name="Turgeon B.G."/>
            <person name="Tyler B.M."/>
            <person name="Vincent D."/>
            <person name="Weissenbach J."/>
            <person name="Amselem J."/>
            <person name="Quesneville H."/>
            <person name="Oliver R.P."/>
            <person name="Wincker P."/>
            <person name="Balesdent M.-H."/>
            <person name="Howlett B.J."/>
        </authorList>
    </citation>
    <scope>NUCLEOTIDE SEQUENCE [LARGE SCALE GENOMIC DNA]</scope>
    <source>
        <strain evidence="3">JN3 / isolate v23.1.3 / race Av1-4-5-6-7-8</strain>
    </source>
</reference>
<keyword evidence="3" id="KW-1185">Reference proteome</keyword>
<protein>
    <submittedName>
        <fullName evidence="2">Uncharacterized protein</fullName>
    </submittedName>
</protein>
<dbReference type="Proteomes" id="UP000002668">
    <property type="component" value="Genome"/>
</dbReference>
<accession>M1ZIL5</accession>
<feature type="compositionally biased region" description="Polar residues" evidence="1">
    <location>
        <begin position="221"/>
        <end position="253"/>
    </location>
</feature>
<evidence type="ECO:0000256" key="1">
    <source>
        <dbReference type="SAM" id="MobiDB-lite"/>
    </source>
</evidence>
<dbReference type="EMBL" id="FP929064">
    <property type="protein sequence ID" value="CCT61082.1"/>
    <property type="molecule type" value="Genomic_DNA"/>
</dbReference>
<proteinExistence type="predicted"/>
<dbReference type="OrthoDB" id="3946303at2759"/>
<name>M1ZIL5_LEPMJ</name>
<dbReference type="VEuPathDB" id="FungiDB:Lema_P124860.1"/>
<evidence type="ECO:0000313" key="3">
    <source>
        <dbReference type="Proteomes" id="UP000002668"/>
    </source>
</evidence>
<sequence>MVSLRERMRKLSSRALNKFKSSENSPTSRQIPLAPVAEQAACRLTLPKDPKLVQRNLHDEAPLYLPSPAASREEVQYFIYAVLTTRVFGCAKACPQWVLEACWNCHKTGEEFLDMTDAEVMALCPVRSRLYAFADADQKRWNIQQFPSPHARELIGKAVLAVLKDRRKSQSSKKNQIQRHWDAEGFCNWLNRGLRNDSHSDPPLSPDWNGAGYGSTGAARTVQSRFSSESSYAPDQKRGSGQSSACTKSTGATTVLEDSAGHHDRDRVSNILPAFSSTAARLSNMRRAGSLRVRGSAPVLRTKEVFRPASMRDRPKHISQLYANQPEPEPPIIKEPKIRKPAPSLGVEIPNGHISIDFGLPLFPQSFLANNDVALVHRAEAYLSGSPTISSPSPHCPPKPRNSQLPQQQTSAPTQTHRACLLPDLTHAGSIPSLATMRPSIGVKIAQSQIASTQHAPETAVQYAHTGVSAPKTAQPSLTCMPSPVRNFDTTATRQWPPHRMIVKSTSETALNSVSLAAQDNGIRNVAASTDVAGGPSPIVAELPVVNTTSR</sequence>
<organism evidence="2 3">
    <name type="scientific">Leptosphaeria maculans (strain JN3 / isolate v23.1.3 / race Av1-4-5-6-7-8)</name>
    <name type="common">Blackleg fungus</name>
    <name type="synonym">Phoma lingam</name>
    <dbReference type="NCBI Taxonomy" id="985895"/>
    <lineage>
        <taxon>Eukaryota</taxon>
        <taxon>Fungi</taxon>
        <taxon>Dikarya</taxon>
        <taxon>Ascomycota</taxon>
        <taxon>Pezizomycotina</taxon>
        <taxon>Dothideomycetes</taxon>
        <taxon>Pleosporomycetidae</taxon>
        <taxon>Pleosporales</taxon>
        <taxon>Pleosporineae</taxon>
        <taxon>Leptosphaeriaceae</taxon>
        <taxon>Plenodomus</taxon>
        <taxon>Plenodomus lingam/Leptosphaeria maculans species complex</taxon>
    </lineage>
</organism>